<dbReference type="PANTHER" id="PTHR47534">
    <property type="entry name" value="YALI0E05731P"/>
    <property type="match status" value="1"/>
</dbReference>
<evidence type="ECO:0000313" key="2">
    <source>
        <dbReference type="EMBL" id="KAF7291306.1"/>
    </source>
</evidence>
<name>A0A8H6S228_9AGAR</name>
<dbReference type="Proteomes" id="UP000636479">
    <property type="component" value="Unassembled WGS sequence"/>
</dbReference>
<dbReference type="Pfam" id="PF00106">
    <property type="entry name" value="adh_short"/>
    <property type="match status" value="1"/>
</dbReference>
<proteinExistence type="predicted"/>
<dbReference type="PANTHER" id="PTHR47534:SF3">
    <property type="entry name" value="ALCOHOL DEHYDROGENASE-LIKE C-TERMINAL DOMAIN-CONTAINING PROTEIN"/>
    <property type="match status" value="1"/>
</dbReference>
<dbReference type="SUPFAM" id="SSF51735">
    <property type="entry name" value="NAD(P)-binding Rossmann-fold domains"/>
    <property type="match status" value="1"/>
</dbReference>
<dbReference type="OrthoDB" id="2898509at2759"/>
<dbReference type="InterPro" id="IPR002347">
    <property type="entry name" value="SDR_fam"/>
</dbReference>
<dbReference type="GeneID" id="59351738"/>
<dbReference type="Gene3D" id="3.40.50.720">
    <property type="entry name" value="NAD(P)-binding Rossmann-like Domain"/>
    <property type="match status" value="1"/>
</dbReference>
<dbReference type="GO" id="GO:0016491">
    <property type="term" value="F:oxidoreductase activity"/>
    <property type="evidence" value="ECO:0007669"/>
    <property type="project" value="UniProtKB-KW"/>
</dbReference>
<reference evidence="2" key="1">
    <citation type="submission" date="2020-05" db="EMBL/GenBank/DDBJ databases">
        <title>Mycena genomes resolve the evolution of fungal bioluminescence.</title>
        <authorList>
            <person name="Tsai I.J."/>
        </authorList>
    </citation>
    <scope>NUCLEOTIDE SEQUENCE</scope>
    <source>
        <strain evidence="2">171206Taipei</strain>
    </source>
</reference>
<keyword evidence="1" id="KW-0560">Oxidoreductase</keyword>
<evidence type="ECO:0000313" key="3">
    <source>
        <dbReference type="Proteomes" id="UP000636479"/>
    </source>
</evidence>
<dbReference type="AlphaFoldDB" id="A0A8H6S228"/>
<dbReference type="RefSeq" id="XP_037214428.1">
    <property type="nucleotide sequence ID" value="XM_037369222.1"/>
</dbReference>
<sequence length="354" mass="38205">MPSLSVARSSVAAFQPGYVPVAVFVGGTSGVGQAMAEALVLQLKGRVHIVLIGRNEGAARRILDGFPKPTTGDGWKHEFVRCNVESMKSARAVCHELKGRLAALNFLVVTAGGPRANSLTEAGVTEEGLDDHLATRYFARYLFTKELLPLLKTAEATGQHAHVMTVLGAGFGFGIARDDLMLDQARKASWAFLHGLTIKIAAMKAMMRGVTYNDGLVAHFASANPSIAFTHIMPGQVWTEGAQYVDLGWALYPLAVLLNGLRRTLMVIPQEDCAQYMLHALLSPENDRGGVFIRGDHGDVIGAHVFPPHVHNTWAEGDSRTGYLHGVRIKGYGGADATVVKLIRWTEEVLSGIE</sequence>
<gene>
    <name evidence="2" type="ORF">MIND_01274600</name>
</gene>
<dbReference type="EMBL" id="JACAZF010000013">
    <property type="protein sequence ID" value="KAF7291306.1"/>
    <property type="molecule type" value="Genomic_DNA"/>
</dbReference>
<organism evidence="2 3">
    <name type="scientific">Mycena indigotica</name>
    <dbReference type="NCBI Taxonomy" id="2126181"/>
    <lineage>
        <taxon>Eukaryota</taxon>
        <taxon>Fungi</taxon>
        <taxon>Dikarya</taxon>
        <taxon>Basidiomycota</taxon>
        <taxon>Agaricomycotina</taxon>
        <taxon>Agaricomycetes</taxon>
        <taxon>Agaricomycetidae</taxon>
        <taxon>Agaricales</taxon>
        <taxon>Marasmiineae</taxon>
        <taxon>Mycenaceae</taxon>
        <taxon>Mycena</taxon>
    </lineage>
</organism>
<protein>
    <recommendedName>
        <fullName evidence="4">NAD(P)-binding protein</fullName>
    </recommendedName>
</protein>
<comment type="caution">
    <text evidence="2">The sequence shown here is derived from an EMBL/GenBank/DDBJ whole genome shotgun (WGS) entry which is preliminary data.</text>
</comment>
<evidence type="ECO:0000256" key="1">
    <source>
        <dbReference type="ARBA" id="ARBA00023002"/>
    </source>
</evidence>
<dbReference type="InterPro" id="IPR036291">
    <property type="entry name" value="NAD(P)-bd_dom_sf"/>
</dbReference>
<dbReference type="InterPro" id="IPR052228">
    <property type="entry name" value="Sec_Metab_Biosynth_Oxidored"/>
</dbReference>
<keyword evidence="3" id="KW-1185">Reference proteome</keyword>
<evidence type="ECO:0008006" key="4">
    <source>
        <dbReference type="Google" id="ProtNLM"/>
    </source>
</evidence>
<accession>A0A8H6S228</accession>